<name>A0A3Q9K998_9ACTN</name>
<evidence type="ECO:0000313" key="3">
    <source>
        <dbReference type="Proteomes" id="UP000275579"/>
    </source>
</evidence>
<accession>A0A3Q9K998</accession>
<dbReference type="EMBL" id="CP029042">
    <property type="protein sequence ID" value="AZS72007.1"/>
    <property type="molecule type" value="Genomic_DNA"/>
</dbReference>
<dbReference type="AlphaFoldDB" id="A0A3Q9K998"/>
<organism evidence="2 3">
    <name type="scientific">Streptomyces lydicus</name>
    <dbReference type="NCBI Taxonomy" id="47763"/>
    <lineage>
        <taxon>Bacteria</taxon>
        <taxon>Bacillati</taxon>
        <taxon>Actinomycetota</taxon>
        <taxon>Actinomycetes</taxon>
        <taxon>Kitasatosporales</taxon>
        <taxon>Streptomycetaceae</taxon>
        <taxon>Streptomyces</taxon>
    </lineage>
</organism>
<evidence type="ECO:0000313" key="2">
    <source>
        <dbReference type="EMBL" id="AZS72007.1"/>
    </source>
</evidence>
<proteinExistence type="predicted"/>
<feature type="region of interest" description="Disordered" evidence="1">
    <location>
        <begin position="81"/>
        <end position="119"/>
    </location>
</feature>
<protein>
    <submittedName>
        <fullName evidence="2">Uncharacterized protein</fullName>
    </submittedName>
</protein>
<gene>
    <name evidence="2" type="ORF">DDE74_14580</name>
</gene>
<feature type="compositionally biased region" description="Polar residues" evidence="1">
    <location>
        <begin position="94"/>
        <end position="119"/>
    </location>
</feature>
<dbReference type="Proteomes" id="UP000275579">
    <property type="component" value="Chromosome"/>
</dbReference>
<reference evidence="2 3" key="1">
    <citation type="submission" date="2018-04" db="EMBL/GenBank/DDBJ databases">
        <title>Complete genome sequences of Streptomyces lydicus strain WYEC and characterization of antagonistic properties of biological control agents.</title>
        <authorList>
            <person name="Mariita R.M."/>
            <person name="Sello J.K."/>
        </authorList>
    </citation>
    <scope>NUCLEOTIDE SEQUENCE [LARGE SCALE GENOMIC DNA]</scope>
    <source>
        <strain evidence="2 3">WYEC 108</strain>
    </source>
</reference>
<sequence>MNLLGHARAMLDDRRVSNCELRFLAERMTEALRDALRIAESRGAGAARVAEDRVIARVSGTVADLGWGRRPYVRRAGPFARSTARAGGGRRPWSSRTAGVRQWQSASRSSHGSPTWTAS</sequence>
<evidence type="ECO:0000256" key="1">
    <source>
        <dbReference type="SAM" id="MobiDB-lite"/>
    </source>
</evidence>